<dbReference type="InterPro" id="IPR049708">
    <property type="entry name" value="PP0621-like"/>
</dbReference>
<dbReference type="AlphaFoldDB" id="C7RMT4"/>
<reference evidence="1" key="2">
    <citation type="submission" date="2009-09" db="EMBL/GenBank/DDBJ databases">
        <title>Complete sequence of chromosome of Candidatus Accumulibacter phosphatis clade IIA str. UW-1.</title>
        <authorList>
            <consortium name="US DOE Joint Genome Institute"/>
            <person name="Martin H.G."/>
            <person name="Ivanova N."/>
            <person name="Kunin V."/>
            <person name="Warnecke F."/>
            <person name="Barry K."/>
            <person name="He S."/>
            <person name="Salamov A."/>
            <person name="Szeto E."/>
            <person name="Dalin E."/>
            <person name="Pangilinan J.L."/>
            <person name="Lapidus A."/>
            <person name="Lowry S."/>
            <person name="Kyrpides N.C."/>
            <person name="McMahon K.D."/>
            <person name="Hugenholtz P."/>
        </authorList>
    </citation>
    <scope>NUCLEOTIDE SEQUENCE [LARGE SCALE GENOMIC DNA]</scope>
    <source>
        <strain evidence="1">UW-1</strain>
    </source>
</reference>
<dbReference type="STRING" id="522306.CAP2UW1_0766"/>
<dbReference type="NCBIfam" id="NF041023">
    <property type="entry name" value="PP0621_fam"/>
    <property type="match status" value="1"/>
</dbReference>
<dbReference type="KEGG" id="app:CAP2UW1_0766"/>
<reference evidence="1" key="1">
    <citation type="submission" date="2009-08" db="EMBL/GenBank/DDBJ databases">
        <authorList>
            <consortium name="US DOE Joint Genome Institute"/>
            <person name="Lucas S."/>
            <person name="Copeland A."/>
            <person name="Lapidus A."/>
            <person name="Glavina del Rio T."/>
            <person name="Dalin E."/>
            <person name="Tice H."/>
            <person name="Bruce D."/>
            <person name="Barry K."/>
            <person name="Pitluck S."/>
            <person name="Lowry S."/>
            <person name="Larimer F."/>
            <person name="Land M."/>
            <person name="Hauser L."/>
            <person name="Kyrpides N."/>
            <person name="Ivanova N."/>
            <person name="McMahon K.D."/>
            <person name="Hugenholtz P."/>
        </authorList>
    </citation>
    <scope>NUCLEOTIDE SEQUENCE</scope>
    <source>
        <strain evidence="1">UW-1</strain>
    </source>
</reference>
<accession>C7RMT4</accession>
<sequence length="77" mass="8861" precursor="true">MTKYLLLIALVIAVWWLWRHARKSQAGAGTRPAQREVERMVQCARCGVNQPVSESILDEGRYYCCAAHLREARSDDR</sequence>
<evidence type="ECO:0008006" key="2">
    <source>
        <dbReference type="Google" id="ProtNLM"/>
    </source>
</evidence>
<protein>
    <recommendedName>
        <fullName evidence="2">MYND finger</fullName>
    </recommendedName>
</protein>
<dbReference type="HOGENOM" id="CLU_168222_1_0_4"/>
<dbReference type="EMBL" id="CP001715">
    <property type="protein sequence ID" value="ACV34111.1"/>
    <property type="molecule type" value="Genomic_DNA"/>
</dbReference>
<organism evidence="1">
    <name type="scientific">Accumulibacter regalis</name>
    <dbReference type="NCBI Taxonomy" id="522306"/>
    <lineage>
        <taxon>Bacteria</taxon>
        <taxon>Pseudomonadati</taxon>
        <taxon>Pseudomonadota</taxon>
        <taxon>Betaproteobacteria</taxon>
        <taxon>Candidatus Accumulibacter</taxon>
    </lineage>
</organism>
<dbReference type="OrthoDB" id="9814432at2"/>
<name>C7RMT4_ACCRE</name>
<proteinExistence type="predicted"/>
<evidence type="ECO:0000313" key="1">
    <source>
        <dbReference type="EMBL" id="ACV34111.1"/>
    </source>
</evidence>
<gene>
    <name evidence="1" type="ordered locus">CAP2UW1_0766</name>
</gene>